<dbReference type="PANTHER" id="PTHR43790">
    <property type="entry name" value="CARBOHYDRATE TRANSPORT ATP-BINDING PROTEIN MG119-RELATED"/>
    <property type="match status" value="1"/>
</dbReference>
<gene>
    <name evidence="6" type="ORF">DXC93_05960</name>
</gene>
<keyword evidence="1" id="KW-0813">Transport</keyword>
<evidence type="ECO:0000313" key="6">
    <source>
        <dbReference type="EMBL" id="RGK84587.1"/>
    </source>
</evidence>
<sequence>MADLELRHITKSFNGNYALNDVSFSCNRGEVHALLGENGAGKSTLLKVLAGAYRPDSGEIHVFGEKAEIHNPADAMRYGIGCVYQELSFIPDLTVAENIFIGRIPKTKFGSFDYKKLRKMTLELMEKYDVDEIDPNAKAGEISLSQKQIIEILKILSKNPEIIILDEATSALHENRVKWLLQLARKLADSGKIVIFISHRMAEIKDGCDNITILRNGTYAGDLPVNDNLDMDEVISMMLGRKMSSYFPQITDCSMDEDALELKDVRYRNILNGVNLKVKKGEVVGIGGLAGQGQAELLQALYGIYPVTGEIYFQGKKIHIKNPKDAINKKIALVPEERAIQGLFLQLGIDFNISITSVNKMSKGPIISKKKENSIVSKYMKALAVKAPTPQTPVQDLSGGNQQKVVMAKIMSCEPELLLLHDITRGVDVGTKKEMFTLVREFAKEGNAVIFFSTDVEELVNVCDRVLVMYDGKIRANLKLETLTKEQIIGASIGANQIGGEGNEEK</sequence>
<keyword evidence="2" id="KW-0677">Repeat</keyword>
<evidence type="ECO:0000256" key="4">
    <source>
        <dbReference type="ARBA" id="ARBA00022840"/>
    </source>
</evidence>
<dbReference type="InterPro" id="IPR017871">
    <property type="entry name" value="ABC_transporter-like_CS"/>
</dbReference>
<feature type="domain" description="ABC transporter" evidence="5">
    <location>
        <begin position="4"/>
        <end position="241"/>
    </location>
</feature>
<name>A0A3E4PX40_9FIRM</name>
<dbReference type="PROSITE" id="PS50893">
    <property type="entry name" value="ABC_TRANSPORTER_2"/>
    <property type="match status" value="2"/>
</dbReference>
<reference evidence="6 7" key="1">
    <citation type="submission" date="2018-08" db="EMBL/GenBank/DDBJ databases">
        <title>A genome reference for cultivated species of the human gut microbiota.</title>
        <authorList>
            <person name="Zou Y."/>
            <person name="Xue W."/>
            <person name="Luo G."/>
        </authorList>
    </citation>
    <scope>NUCLEOTIDE SEQUENCE [LARGE SCALE GENOMIC DNA]</scope>
    <source>
        <strain evidence="6 7">TF09-3</strain>
    </source>
</reference>
<dbReference type="AlphaFoldDB" id="A0A3E4PX40"/>
<keyword evidence="4 6" id="KW-0067">ATP-binding</keyword>
<dbReference type="PROSITE" id="PS00211">
    <property type="entry name" value="ABC_TRANSPORTER_1"/>
    <property type="match status" value="1"/>
</dbReference>
<dbReference type="Pfam" id="PF00005">
    <property type="entry name" value="ABC_tran"/>
    <property type="match status" value="2"/>
</dbReference>
<protein>
    <submittedName>
        <fullName evidence="6">Sugar ABC transporter ATP-binding protein</fullName>
    </submittedName>
</protein>
<dbReference type="InterPro" id="IPR003439">
    <property type="entry name" value="ABC_transporter-like_ATP-bd"/>
</dbReference>
<evidence type="ECO:0000256" key="1">
    <source>
        <dbReference type="ARBA" id="ARBA00022448"/>
    </source>
</evidence>
<evidence type="ECO:0000313" key="7">
    <source>
        <dbReference type="Proteomes" id="UP000261324"/>
    </source>
</evidence>
<dbReference type="GO" id="GO:0016887">
    <property type="term" value="F:ATP hydrolysis activity"/>
    <property type="evidence" value="ECO:0007669"/>
    <property type="project" value="InterPro"/>
</dbReference>
<evidence type="ECO:0000256" key="3">
    <source>
        <dbReference type="ARBA" id="ARBA00022741"/>
    </source>
</evidence>
<dbReference type="CDD" id="cd03216">
    <property type="entry name" value="ABC_Carb_Monos_I"/>
    <property type="match status" value="1"/>
</dbReference>
<dbReference type="Proteomes" id="UP000261324">
    <property type="component" value="Unassembled WGS sequence"/>
</dbReference>
<organism evidence="6 7">
    <name type="scientific">Dorea formicigenerans</name>
    <dbReference type="NCBI Taxonomy" id="39486"/>
    <lineage>
        <taxon>Bacteria</taxon>
        <taxon>Bacillati</taxon>
        <taxon>Bacillota</taxon>
        <taxon>Clostridia</taxon>
        <taxon>Lachnospirales</taxon>
        <taxon>Lachnospiraceae</taxon>
        <taxon>Dorea</taxon>
    </lineage>
</organism>
<dbReference type="InterPro" id="IPR050107">
    <property type="entry name" value="ABC_carbohydrate_import_ATPase"/>
</dbReference>
<dbReference type="Gene3D" id="3.40.50.300">
    <property type="entry name" value="P-loop containing nucleotide triphosphate hydrolases"/>
    <property type="match status" value="2"/>
</dbReference>
<dbReference type="GO" id="GO:0005524">
    <property type="term" value="F:ATP binding"/>
    <property type="evidence" value="ECO:0007669"/>
    <property type="project" value="UniProtKB-KW"/>
</dbReference>
<evidence type="ECO:0000256" key="2">
    <source>
        <dbReference type="ARBA" id="ARBA00022737"/>
    </source>
</evidence>
<keyword evidence="3" id="KW-0547">Nucleotide-binding</keyword>
<accession>A0A3E4PX40</accession>
<dbReference type="EMBL" id="QSRA01000006">
    <property type="protein sequence ID" value="RGK84587.1"/>
    <property type="molecule type" value="Genomic_DNA"/>
</dbReference>
<proteinExistence type="predicted"/>
<feature type="domain" description="ABC transporter" evidence="5">
    <location>
        <begin position="254"/>
        <end position="496"/>
    </location>
</feature>
<comment type="caution">
    <text evidence="6">The sequence shown here is derived from an EMBL/GenBank/DDBJ whole genome shotgun (WGS) entry which is preliminary data.</text>
</comment>
<dbReference type="PANTHER" id="PTHR43790:SF9">
    <property type="entry name" value="GALACTOFURANOSE TRANSPORTER ATP-BINDING PROTEIN YTFR"/>
    <property type="match status" value="1"/>
</dbReference>
<evidence type="ECO:0000259" key="5">
    <source>
        <dbReference type="PROSITE" id="PS50893"/>
    </source>
</evidence>
<dbReference type="SMART" id="SM00382">
    <property type="entry name" value="AAA"/>
    <property type="match status" value="1"/>
</dbReference>
<dbReference type="InterPro" id="IPR003593">
    <property type="entry name" value="AAA+_ATPase"/>
</dbReference>
<dbReference type="CDD" id="cd03215">
    <property type="entry name" value="ABC_Carb_Monos_II"/>
    <property type="match status" value="1"/>
</dbReference>
<dbReference type="SUPFAM" id="SSF52540">
    <property type="entry name" value="P-loop containing nucleoside triphosphate hydrolases"/>
    <property type="match status" value="2"/>
</dbReference>
<dbReference type="InterPro" id="IPR027417">
    <property type="entry name" value="P-loop_NTPase"/>
</dbReference>
<dbReference type="RefSeq" id="WP_117659388.1">
    <property type="nucleotide sequence ID" value="NZ_QSRA01000006.1"/>
</dbReference>